<evidence type="ECO:0000256" key="1">
    <source>
        <dbReference type="SAM" id="Coils"/>
    </source>
</evidence>
<feature type="domain" description="Two component regulator three Y" evidence="4">
    <location>
        <begin position="711"/>
        <end position="772"/>
    </location>
</feature>
<keyword evidence="2" id="KW-0812">Transmembrane</keyword>
<proteinExistence type="predicted"/>
<organism evidence="5 6">
    <name type="scientific">Chitinophaga pollutisoli</name>
    <dbReference type="NCBI Taxonomy" id="3133966"/>
    <lineage>
        <taxon>Bacteria</taxon>
        <taxon>Pseudomonadati</taxon>
        <taxon>Bacteroidota</taxon>
        <taxon>Chitinophagia</taxon>
        <taxon>Chitinophagales</taxon>
        <taxon>Chitinophagaceae</taxon>
        <taxon>Chitinophaga</taxon>
    </lineage>
</organism>
<keyword evidence="2" id="KW-0472">Membrane</keyword>
<dbReference type="SUPFAM" id="SSF50998">
    <property type="entry name" value="Quinoprotein alcohol dehydrogenase-like"/>
    <property type="match status" value="1"/>
</dbReference>
<dbReference type="Pfam" id="PF07494">
    <property type="entry name" value="Reg_prop"/>
    <property type="match status" value="3"/>
</dbReference>
<dbReference type="Proteomes" id="UP001485459">
    <property type="component" value="Chromosome"/>
</dbReference>
<dbReference type="InterPro" id="IPR013783">
    <property type="entry name" value="Ig-like_fold"/>
</dbReference>
<dbReference type="InterPro" id="IPR011123">
    <property type="entry name" value="Y_Y_Y"/>
</dbReference>
<feature type="coiled-coil region" evidence="1">
    <location>
        <begin position="804"/>
        <end position="831"/>
    </location>
</feature>
<keyword evidence="6" id="KW-1185">Reference proteome</keyword>
<dbReference type="PANTHER" id="PTHR34220">
    <property type="entry name" value="SENSOR HISTIDINE KINASE YPDA"/>
    <property type="match status" value="1"/>
</dbReference>
<dbReference type="SUPFAM" id="SSF55874">
    <property type="entry name" value="ATPase domain of HSP90 chaperone/DNA topoisomerase II/histidine kinase"/>
    <property type="match status" value="1"/>
</dbReference>
<dbReference type="InterPro" id="IPR011047">
    <property type="entry name" value="Quinoprotein_ADH-like_sf"/>
</dbReference>
<protein>
    <submittedName>
        <fullName evidence="5">Two-component regulator propeller domain-containing protein</fullName>
    </submittedName>
</protein>
<dbReference type="Pfam" id="PF07495">
    <property type="entry name" value="Y_Y_Y"/>
    <property type="match status" value="1"/>
</dbReference>
<dbReference type="Gene3D" id="2.60.40.10">
    <property type="entry name" value="Immunoglobulins"/>
    <property type="match status" value="1"/>
</dbReference>
<dbReference type="EMBL" id="CP149822">
    <property type="protein sequence ID" value="WZN39594.1"/>
    <property type="molecule type" value="Genomic_DNA"/>
</dbReference>
<evidence type="ECO:0000313" key="5">
    <source>
        <dbReference type="EMBL" id="WZN39594.1"/>
    </source>
</evidence>
<dbReference type="InterPro" id="IPR036890">
    <property type="entry name" value="HATPase_C_sf"/>
</dbReference>
<keyword evidence="2" id="KW-1133">Transmembrane helix</keyword>
<dbReference type="Gene3D" id="2.130.10.10">
    <property type="entry name" value="YVTN repeat-like/Quinoprotein amine dehydrogenase"/>
    <property type="match status" value="2"/>
</dbReference>
<dbReference type="Pfam" id="PF06580">
    <property type="entry name" value="His_kinase"/>
    <property type="match status" value="1"/>
</dbReference>
<dbReference type="InterPro" id="IPR015943">
    <property type="entry name" value="WD40/YVTN_repeat-like_dom_sf"/>
</dbReference>
<dbReference type="PANTHER" id="PTHR34220:SF7">
    <property type="entry name" value="SENSOR HISTIDINE KINASE YPDA"/>
    <property type="match status" value="1"/>
</dbReference>
<accession>A0ABZ2YIR7</accession>
<dbReference type="InterPro" id="IPR011110">
    <property type="entry name" value="Reg_prop"/>
</dbReference>
<feature type="transmembrane region" description="Helical" evidence="2">
    <location>
        <begin position="779"/>
        <end position="797"/>
    </location>
</feature>
<dbReference type="Gene3D" id="3.30.565.10">
    <property type="entry name" value="Histidine kinase-like ATPase, C-terminal domain"/>
    <property type="match status" value="1"/>
</dbReference>
<evidence type="ECO:0000313" key="6">
    <source>
        <dbReference type="Proteomes" id="UP001485459"/>
    </source>
</evidence>
<sequence>MKYLYLSALLFTVYTVKAQSSRQAYVFSHLTIHNGLSGNHVSGILQDKKGFIWIASNALQRFDGENYITITQFDRLPGSIYYDDIALYEDRQGHIWIGTPENIRLYDPVTTRISTVPIEAGIPAGREIGVYAFLQDHKGQLYVTSEAGLLQLDPTHRRFRRPANIPDSISTNMQSAILEDAHGRLWISGEKEMYMLSQDRKQLFSSYNNPHNYPLLNVFASVKEMLEDQRGRIWAATRITNELLCWTPDSSAMRRFQFRFGNQPPDQVYELAEDHHGNIWAGMKDNGLYRYNDLQDKFSLHIGPTKDSLGLHLNYETNCLVPDRDGHLWVGTDVGVNILSLHNEGFTRLDQPTYPGPGAEVTGLLTAKNGDVYMASWGGGFSHLRPDLSPVRHYTYGPDGLTEERNLVWSLAELPSGTILVGQENGMISEYDPVKQRFRHHRPPALHDQAVLTMFPENDTTVWIGLYKEAMSRWNPMSGQFMNYPQITEFIRRNTAVTAIVPGGDSLLWLGSSRGGVLRFNKALGKVTSAVMFMRGKDTVRNITALLPVNDTTLLAGTDHGVYFYFPFSGRWEALMINNRPFNEWILSMAPAGNNRYWLTTQSGFYRLNGPTRTLSIFVQNNDIITDARMVRRSIVQMADGRLLVGATDHAIAFSPDKLEVKPAPPDVTIVEFRVLNIPVMVDSAMFFNKPLLLHHDENFLGIDFKSLQYHGEKLQYFYQLQGLDKDWLPAENVLSARYTNLPPGEYTFNVKSMNTAGVFSRNTTSLHIVILPAFWQTWWFRTLLILLAAGLVYGYFRFRMYLVKKEARSKAAFREELSQLEMKALRAQMNPHFIFNALNSIQTFMLKNETDTALAYLSRFAKLIRNVLDHSQLNNISITRETEMLENYLELERLRLDGRFDYTISIDPELDQDFTEIPAMVLQPFIENAIWHGLQHKNAPGKLHIGFTREGQQIHCVIEDDGIGRESATVLKQQSHPAHVSRGLQITKDRLQIYNSRYNMDASFDIEDLKDENGRPSGTRVNLWFPLTED</sequence>
<gene>
    <name evidence="5" type="ORF">WJU16_16460</name>
</gene>
<name>A0ABZ2YIR7_9BACT</name>
<dbReference type="RefSeq" id="WP_341834572.1">
    <property type="nucleotide sequence ID" value="NZ_CP149822.1"/>
</dbReference>
<dbReference type="InterPro" id="IPR010559">
    <property type="entry name" value="Sig_transdc_His_kin_internal"/>
</dbReference>
<reference evidence="6" key="1">
    <citation type="submission" date="2024-03" db="EMBL/GenBank/DDBJ databases">
        <title>Chitinophaga horti sp. nov., isolated from garden soil.</title>
        <authorList>
            <person name="Lee D.S."/>
            <person name="Han D.M."/>
            <person name="Baek J.H."/>
            <person name="Choi D.G."/>
            <person name="Jeon J.H."/>
            <person name="Jeon C.O."/>
        </authorList>
    </citation>
    <scope>NUCLEOTIDE SEQUENCE [LARGE SCALE GENOMIC DNA]</scope>
    <source>
        <strain evidence="6">GPA1</strain>
    </source>
</reference>
<dbReference type="InterPro" id="IPR050640">
    <property type="entry name" value="Bact_2-comp_sensor_kinase"/>
</dbReference>
<evidence type="ECO:0000256" key="2">
    <source>
        <dbReference type="SAM" id="Phobius"/>
    </source>
</evidence>
<dbReference type="SUPFAM" id="SSF63829">
    <property type="entry name" value="Calcium-dependent phosphotriesterase"/>
    <property type="match status" value="2"/>
</dbReference>
<feature type="domain" description="Signal transduction histidine kinase internal region" evidence="3">
    <location>
        <begin position="822"/>
        <end position="901"/>
    </location>
</feature>
<evidence type="ECO:0000259" key="4">
    <source>
        <dbReference type="Pfam" id="PF07495"/>
    </source>
</evidence>
<evidence type="ECO:0000259" key="3">
    <source>
        <dbReference type="Pfam" id="PF06580"/>
    </source>
</evidence>
<keyword evidence="1" id="KW-0175">Coiled coil</keyword>